<feature type="region of interest" description="Disordered" evidence="1">
    <location>
        <begin position="1"/>
        <end position="34"/>
    </location>
</feature>
<keyword evidence="4" id="KW-0670">Pyruvate</keyword>
<sequence length="520" mass="53924">MLVSRTTRPPADHPPHGARLLGAGRGPPPAPPPTAKECTLLISLLDATPQNAGAKAATLGRLATAGFPVPPGFVVPIASYESTVAHLDIPTVLAQRGPDEVRRLIESQAFPPQLLSELANALSSLGDLPVAVRSSATTEDTPHASAAGQHDTYLAIHGPAAVATKLLATWSSLWTTRAVRYRHTFAAAPGTDAPTPTTPATAVLIQRHIDADVAGVLFTASPGNSVHSASGQVSVIEASWGLGESVVQGSVTPDEYVASADGVLERRLGDKRTRIDRSPEGTTTTEVPAEARRRACLSDDQVVRLRKLGEDVAHYLGGPQDIEFAVEGDQFWLLQARPITAALATSPQKTLGQQIDDPSKGDAVERRGGAAESLVAAAGRSDLVLAGAAGLLLRGTGGSPGIATGPARVVNGPEDFAKVAVGDILICRYTDPAWTALFTVIAGVVTETGGRLSHAAIVARERRIPAVLGVPTILSSVQDGDLLTIDGSAGTVRAPRSSELSATRAHRFTARQRSKTCGGP</sequence>
<evidence type="ECO:0000259" key="3">
    <source>
        <dbReference type="Pfam" id="PF01326"/>
    </source>
</evidence>
<dbReference type="SUPFAM" id="SSF52009">
    <property type="entry name" value="Phosphohistidine domain"/>
    <property type="match status" value="1"/>
</dbReference>
<dbReference type="AlphaFoldDB" id="A0A7G6X0R2"/>
<dbReference type="InterPro" id="IPR013815">
    <property type="entry name" value="ATP_grasp_subdomain_1"/>
</dbReference>
<dbReference type="Pfam" id="PF00391">
    <property type="entry name" value="PEP-utilizers"/>
    <property type="match status" value="1"/>
</dbReference>
<dbReference type="InterPro" id="IPR036637">
    <property type="entry name" value="Phosphohistidine_dom_sf"/>
</dbReference>
<feature type="domain" description="PEP-utilising enzyme mobile" evidence="2">
    <location>
        <begin position="422"/>
        <end position="490"/>
    </location>
</feature>
<dbReference type="PANTHER" id="PTHR43615">
    <property type="entry name" value="PHOSPHOENOLPYRUVATE SYNTHASE-RELATED"/>
    <property type="match status" value="1"/>
</dbReference>
<feature type="region of interest" description="Disordered" evidence="1">
    <location>
        <begin position="494"/>
        <end position="520"/>
    </location>
</feature>
<evidence type="ECO:0000313" key="5">
    <source>
        <dbReference type="Proteomes" id="UP000515563"/>
    </source>
</evidence>
<evidence type="ECO:0000256" key="1">
    <source>
        <dbReference type="SAM" id="MobiDB-lite"/>
    </source>
</evidence>
<reference evidence="4 5" key="2">
    <citation type="journal article" date="2020" name="Microbiol. Resour. Announc.">
        <title>Antarctic desert soil bacteria exhibit high novel natural product potential, evaluated through long-read genome sequencing and comparative genomics.</title>
        <authorList>
            <person name="Benaud N."/>
            <person name="Edwards R.J."/>
            <person name="Amos T.G."/>
            <person name="D'Agostino P.M."/>
            <person name="Gutierrez-Chavez C."/>
            <person name="Montgomery K."/>
            <person name="Nicetic I."/>
            <person name="Ferrari B.C."/>
        </authorList>
    </citation>
    <scope>NUCLEOTIDE SEQUENCE [LARGE SCALE GENOMIC DNA]</scope>
    <source>
        <strain evidence="4 5">SPB151</strain>
    </source>
</reference>
<dbReference type="KEGG" id="kqi:F1D05_20300"/>
<keyword evidence="4" id="KW-0418">Kinase</keyword>
<name>A0A7G6X0R2_9ACTN</name>
<dbReference type="GO" id="GO:0005524">
    <property type="term" value="F:ATP binding"/>
    <property type="evidence" value="ECO:0007669"/>
    <property type="project" value="InterPro"/>
</dbReference>
<feature type="domain" description="Pyruvate phosphate dikinase AMP/ATP-binding" evidence="3">
    <location>
        <begin position="51"/>
        <end position="348"/>
    </location>
</feature>
<protein>
    <submittedName>
        <fullName evidence="4">Pyruvate, phosphate dikinase</fullName>
    </submittedName>
</protein>
<dbReference type="InterPro" id="IPR002192">
    <property type="entry name" value="PPDK_AMP/ATP-bd"/>
</dbReference>
<gene>
    <name evidence="4" type="ORF">F1D05_20300</name>
</gene>
<dbReference type="SUPFAM" id="SSF56059">
    <property type="entry name" value="Glutathione synthetase ATP-binding domain-like"/>
    <property type="match status" value="1"/>
</dbReference>
<dbReference type="Proteomes" id="UP000515563">
    <property type="component" value="Chromosome"/>
</dbReference>
<evidence type="ECO:0000259" key="2">
    <source>
        <dbReference type="Pfam" id="PF00391"/>
    </source>
</evidence>
<dbReference type="InterPro" id="IPR008279">
    <property type="entry name" value="PEP-util_enz_mobile_dom"/>
</dbReference>
<reference evidence="5" key="1">
    <citation type="submission" date="2019-09" db="EMBL/GenBank/DDBJ databases">
        <title>Antimicrobial potential of Antarctic Bacteria.</title>
        <authorList>
            <person name="Benaud N."/>
            <person name="Edwards R.J."/>
            <person name="Ferrari B.C."/>
        </authorList>
    </citation>
    <scope>NUCLEOTIDE SEQUENCE [LARGE SCALE GENOMIC DNA]</scope>
    <source>
        <strain evidence="5">SPB151</strain>
    </source>
</reference>
<evidence type="ECO:0000313" key="4">
    <source>
        <dbReference type="EMBL" id="QNE19827.1"/>
    </source>
</evidence>
<dbReference type="PANTHER" id="PTHR43615:SF1">
    <property type="entry name" value="PPDK_N DOMAIN-CONTAINING PROTEIN"/>
    <property type="match status" value="1"/>
</dbReference>
<dbReference type="Gene3D" id="3.30.470.20">
    <property type="entry name" value="ATP-grasp fold, B domain"/>
    <property type="match status" value="1"/>
</dbReference>
<dbReference type="EMBL" id="CP043661">
    <property type="protein sequence ID" value="QNE19827.1"/>
    <property type="molecule type" value="Genomic_DNA"/>
</dbReference>
<dbReference type="Gene3D" id="3.30.1490.20">
    <property type="entry name" value="ATP-grasp fold, A domain"/>
    <property type="match status" value="1"/>
</dbReference>
<feature type="compositionally biased region" description="Basic residues" evidence="1">
    <location>
        <begin position="504"/>
        <end position="514"/>
    </location>
</feature>
<dbReference type="Gene3D" id="3.50.30.10">
    <property type="entry name" value="Phosphohistidine domain"/>
    <property type="match status" value="1"/>
</dbReference>
<organism evidence="4 5">
    <name type="scientific">Kribbella qitaiheensis</name>
    <dbReference type="NCBI Taxonomy" id="1544730"/>
    <lineage>
        <taxon>Bacteria</taxon>
        <taxon>Bacillati</taxon>
        <taxon>Actinomycetota</taxon>
        <taxon>Actinomycetes</taxon>
        <taxon>Propionibacteriales</taxon>
        <taxon>Kribbellaceae</taxon>
        <taxon>Kribbella</taxon>
    </lineage>
</organism>
<keyword evidence="4" id="KW-0808">Transferase</keyword>
<proteinExistence type="predicted"/>
<dbReference type="GO" id="GO:0016301">
    <property type="term" value="F:kinase activity"/>
    <property type="evidence" value="ECO:0007669"/>
    <property type="project" value="UniProtKB-KW"/>
</dbReference>
<dbReference type="Pfam" id="PF01326">
    <property type="entry name" value="PPDK_N"/>
    <property type="match status" value="1"/>
</dbReference>
<keyword evidence="5" id="KW-1185">Reference proteome</keyword>
<accession>A0A7G6X0R2</accession>
<dbReference type="InterPro" id="IPR051549">
    <property type="entry name" value="PEP_Utilizing_Enz"/>
</dbReference>